<dbReference type="InterPro" id="IPR022907">
    <property type="entry name" value="VapC_family"/>
</dbReference>
<dbReference type="InterPro" id="IPR002716">
    <property type="entry name" value="PIN_dom"/>
</dbReference>
<protein>
    <recommendedName>
        <fullName evidence="5">Ribonuclease VapC</fullName>
        <shortName evidence="5">RNase VapC</shortName>
        <ecNumber evidence="5">3.1.-.-</ecNumber>
    </recommendedName>
    <alternativeName>
        <fullName evidence="5">Toxin VapC</fullName>
    </alternativeName>
</protein>
<comment type="cofactor">
    <cofactor evidence="5">
        <name>Mg(2+)</name>
        <dbReference type="ChEBI" id="CHEBI:18420"/>
    </cofactor>
</comment>
<comment type="caution">
    <text evidence="7">The sequence shown here is derived from an EMBL/GenBank/DDBJ whole genome shotgun (WGS) entry which is preliminary data.</text>
</comment>
<keyword evidence="1 5" id="KW-1277">Toxin-antitoxin system</keyword>
<proteinExistence type="inferred from homology"/>
<accession>A0ABX9YEC5</accession>
<comment type="similarity">
    <text evidence="5">Belongs to the PINc/VapC protein family.</text>
</comment>
<keyword evidence="3 5" id="KW-0479">Metal-binding</keyword>
<keyword evidence="4 5" id="KW-0378">Hydrolase</keyword>
<dbReference type="HAMAP" id="MF_00265">
    <property type="entry name" value="VapC_Nob1"/>
    <property type="match status" value="1"/>
</dbReference>
<dbReference type="Pfam" id="PF01850">
    <property type="entry name" value="PIN"/>
    <property type="match status" value="1"/>
</dbReference>
<dbReference type="Proteomes" id="UP000281098">
    <property type="component" value="Unassembled WGS sequence"/>
</dbReference>
<evidence type="ECO:0000256" key="1">
    <source>
        <dbReference type="ARBA" id="ARBA00022649"/>
    </source>
</evidence>
<dbReference type="SUPFAM" id="SSF88723">
    <property type="entry name" value="PIN domain-like"/>
    <property type="match status" value="1"/>
</dbReference>
<feature type="domain" description="PIN" evidence="6">
    <location>
        <begin position="3"/>
        <end position="132"/>
    </location>
</feature>
<evidence type="ECO:0000313" key="8">
    <source>
        <dbReference type="Proteomes" id="UP000281098"/>
    </source>
</evidence>
<dbReference type="EC" id="3.1.-.-" evidence="5"/>
<sequence length="147" mass="16270">MTPDVNILVAAFRSDHPHHQPARAWLEGAVTEAGSGTLLRLQPMVIASFLRLVTHPKIFVQPTPIEAALEFVDALLSAPGVEQPHIGAEWESLRKLCSERSLKANDLPDAWLAATVLHQGEHLVTFDADFRKLLPRGRYTRLKAQPA</sequence>
<evidence type="ECO:0000259" key="6">
    <source>
        <dbReference type="Pfam" id="PF01850"/>
    </source>
</evidence>
<evidence type="ECO:0000256" key="5">
    <source>
        <dbReference type="HAMAP-Rule" id="MF_00265"/>
    </source>
</evidence>
<dbReference type="RefSeq" id="WP_124491912.1">
    <property type="nucleotide sequence ID" value="NZ_QTOI01000079.1"/>
</dbReference>
<keyword evidence="5" id="KW-0460">Magnesium</keyword>
<keyword evidence="5" id="KW-0800">Toxin</keyword>
<comment type="function">
    <text evidence="5">Toxic component of a toxin-antitoxin (TA) system. An RNase.</text>
</comment>
<organism evidence="7 8">
    <name type="scientific">Burkholderia stagnalis</name>
    <dbReference type="NCBI Taxonomy" id="1503054"/>
    <lineage>
        <taxon>Bacteria</taxon>
        <taxon>Pseudomonadati</taxon>
        <taxon>Pseudomonadota</taxon>
        <taxon>Betaproteobacteria</taxon>
        <taxon>Burkholderiales</taxon>
        <taxon>Burkholderiaceae</taxon>
        <taxon>Burkholderia</taxon>
        <taxon>Burkholderia cepacia complex</taxon>
    </lineage>
</organism>
<keyword evidence="2 5" id="KW-0540">Nuclease</keyword>
<evidence type="ECO:0000313" key="7">
    <source>
        <dbReference type="EMBL" id="RQY78587.1"/>
    </source>
</evidence>
<feature type="binding site" evidence="5">
    <location>
        <position position="4"/>
    </location>
    <ligand>
        <name>Mg(2+)</name>
        <dbReference type="ChEBI" id="CHEBI:18420"/>
    </ligand>
</feature>
<evidence type="ECO:0000256" key="3">
    <source>
        <dbReference type="ARBA" id="ARBA00022723"/>
    </source>
</evidence>
<feature type="binding site" evidence="5">
    <location>
        <position position="109"/>
    </location>
    <ligand>
        <name>Mg(2+)</name>
        <dbReference type="ChEBI" id="CHEBI:18420"/>
    </ligand>
</feature>
<reference evidence="7 8" key="1">
    <citation type="submission" date="2018-08" db="EMBL/GenBank/DDBJ databases">
        <title>Comparative analysis of Burkholderia isolates from Puerto Rico.</title>
        <authorList>
            <person name="Hall C."/>
            <person name="Sahl J."/>
            <person name="Wagner D."/>
        </authorList>
    </citation>
    <scope>NUCLEOTIDE SEQUENCE [LARGE SCALE GENOMIC DNA]</scope>
    <source>
        <strain evidence="7 8">Bp8966</strain>
    </source>
</reference>
<dbReference type="Gene3D" id="3.40.50.1010">
    <property type="entry name" value="5'-nuclease"/>
    <property type="match status" value="1"/>
</dbReference>
<keyword evidence="8" id="KW-1185">Reference proteome</keyword>
<evidence type="ECO:0000256" key="2">
    <source>
        <dbReference type="ARBA" id="ARBA00022722"/>
    </source>
</evidence>
<dbReference type="NCBIfam" id="TIGR00028">
    <property type="entry name" value="Mtu_PIN_fam"/>
    <property type="match status" value="1"/>
</dbReference>
<dbReference type="EMBL" id="QTPM01000098">
    <property type="protein sequence ID" value="RQY78587.1"/>
    <property type="molecule type" value="Genomic_DNA"/>
</dbReference>
<dbReference type="InterPro" id="IPR006226">
    <property type="entry name" value="Mtu_PIN"/>
</dbReference>
<dbReference type="InterPro" id="IPR029060">
    <property type="entry name" value="PIN-like_dom_sf"/>
</dbReference>
<name>A0ABX9YEC5_9BURK</name>
<evidence type="ECO:0000256" key="4">
    <source>
        <dbReference type="ARBA" id="ARBA00022801"/>
    </source>
</evidence>
<gene>
    <name evidence="5" type="primary">vapC</name>
    <name evidence="7" type="ORF">DF017_35860</name>
</gene>